<evidence type="ECO:0000313" key="19">
    <source>
        <dbReference type="Proteomes" id="UP001165740"/>
    </source>
</evidence>
<feature type="domain" description="Potassium channel" evidence="18">
    <location>
        <begin position="201"/>
        <end position="278"/>
    </location>
</feature>
<keyword evidence="9 13" id="KW-0406">Ion transport</keyword>
<dbReference type="PRINTS" id="PR01333">
    <property type="entry name" value="2POREKCHANEL"/>
</dbReference>
<feature type="compositionally biased region" description="Polar residues" evidence="16">
    <location>
        <begin position="308"/>
        <end position="341"/>
    </location>
</feature>
<evidence type="ECO:0000256" key="15">
    <source>
        <dbReference type="RuleBase" id="RU003857"/>
    </source>
</evidence>
<protein>
    <submittedName>
        <fullName evidence="20">Potassium channel subfamily K member 1-like isoform X1</fullName>
    </submittedName>
</protein>
<name>A0A9W2ZV72_BIOGL</name>
<keyword evidence="8 17" id="KW-1133">Transmembrane helix</keyword>
<dbReference type="PRINTS" id="PR01586">
    <property type="entry name" value="TWIKCHANNEL"/>
</dbReference>
<dbReference type="Gene3D" id="1.10.287.70">
    <property type="match status" value="1"/>
</dbReference>
<sequence>MPMANDTIPLAAQGAVNSSRLIHRSNFRLFALAIFYILFLVIGAAVFAAIEGPHESRLVDHVRDVRYSFYDKYKKCISDEELEKFIQEIVQGANRGVSAVKNVSQSEPNWSFGQALFFASTVVTTIGYGRVTPLSEAGKAFCILFAIMGIPLTLVLFTACVERLMIPTRNLLYWLYGKLGHLYKVFHIQVLHLCIILGIHIIFFMLIPAAIYTVLEPNWNYLDAFYYCFISLSTIGLGDYIPGDSADQPHRALYKVATTFYLLLGITMLLLLITVFYDIPELNLGYHFYLKNDENNRADENTRLKPSESGNSTKYTKQVDDTQSIRSGEFHSYQQDVQTPVTEEEQQH</sequence>
<dbReference type="GeneID" id="106054554"/>
<keyword evidence="4 13" id="KW-0633">Potassium transport</keyword>
<evidence type="ECO:0000256" key="7">
    <source>
        <dbReference type="ARBA" id="ARBA00022958"/>
    </source>
</evidence>
<dbReference type="InterPro" id="IPR003280">
    <property type="entry name" value="2pore_dom_K_chnl"/>
</dbReference>
<dbReference type="GO" id="GO:0022841">
    <property type="term" value="F:potassium ion leak channel activity"/>
    <property type="evidence" value="ECO:0007669"/>
    <property type="project" value="TreeGrafter"/>
</dbReference>
<evidence type="ECO:0000256" key="13">
    <source>
        <dbReference type="PIRNR" id="PIRNR038061"/>
    </source>
</evidence>
<feature type="transmembrane region" description="Helical" evidence="17">
    <location>
        <begin position="253"/>
        <end position="277"/>
    </location>
</feature>
<feature type="transmembrane region" description="Helical" evidence="17">
    <location>
        <begin position="141"/>
        <end position="166"/>
    </location>
</feature>
<dbReference type="OrthoDB" id="297496at2759"/>
<keyword evidence="12 15" id="KW-0407">Ion channel</keyword>
<proteinExistence type="inferred from homology"/>
<dbReference type="GO" id="GO:0015271">
    <property type="term" value="F:outward rectifier potassium channel activity"/>
    <property type="evidence" value="ECO:0007669"/>
    <property type="project" value="TreeGrafter"/>
</dbReference>
<keyword evidence="7 13" id="KW-0630">Potassium</keyword>
<feature type="transmembrane region" description="Helical" evidence="17">
    <location>
        <begin position="186"/>
        <end position="212"/>
    </location>
</feature>
<reference evidence="20" key="1">
    <citation type="submission" date="2025-08" db="UniProtKB">
        <authorList>
            <consortium name="RefSeq"/>
        </authorList>
    </citation>
    <scope>IDENTIFICATION</scope>
</reference>
<dbReference type="GO" id="GO:0005886">
    <property type="term" value="C:plasma membrane"/>
    <property type="evidence" value="ECO:0007669"/>
    <property type="project" value="TreeGrafter"/>
</dbReference>
<gene>
    <name evidence="20" type="primary">LOC106054554</name>
</gene>
<dbReference type="OMA" id="FVRIEYP"/>
<dbReference type="InterPro" id="IPR005408">
    <property type="entry name" value="2pore_dom_K_chnl_TWIK"/>
</dbReference>
<feature type="glycosylation site" description="N-linked (GlcNAc...) asparagine" evidence="14">
    <location>
        <position position="102"/>
    </location>
</feature>
<comment type="similarity">
    <text evidence="2 15">Belongs to the two pore domain potassium channel (TC 1.A.1.8) family.</text>
</comment>
<evidence type="ECO:0000259" key="18">
    <source>
        <dbReference type="Pfam" id="PF07885"/>
    </source>
</evidence>
<keyword evidence="6 13" id="KW-0631">Potassium channel</keyword>
<feature type="region of interest" description="Disordered" evidence="16">
    <location>
        <begin position="299"/>
        <end position="348"/>
    </location>
</feature>
<keyword evidence="19" id="KW-1185">Reference proteome</keyword>
<feature type="transmembrane region" description="Helical" evidence="17">
    <location>
        <begin position="110"/>
        <end position="129"/>
    </location>
</feature>
<dbReference type="Pfam" id="PF07885">
    <property type="entry name" value="Ion_trans_2"/>
    <property type="match status" value="2"/>
</dbReference>
<organism evidence="19 20">
    <name type="scientific">Biomphalaria glabrata</name>
    <name type="common">Bloodfluke planorb</name>
    <name type="synonym">Freshwater snail</name>
    <dbReference type="NCBI Taxonomy" id="6526"/>
    <lineage>
        <taxon>Eukaryota</taxon>
        <taxon>Metazoa</taxon>
        <taxon>Spiralia</taxon>
        <taxon>Lophotrochozoa</taxon>
        <taxon>Mollusca</taxon>
        <taxon>Gastropoda</taxon>
        <taxon>Heterobranchia</taxon>
        <taxon>Euthyneura</taxon>
        <taxon>Panpulmonata</taxon>
        <taxon>Hygrophila</taxon>
        <taxon>Lymnaeoidea</taxon>
        <taxon>Planorbidae</taxon>
        <taxon>Biomphalaria</taxon>
    </lineage>
</organism>
<evidence type="ECO:0000256" key="8">
    <source>
        <dbReference type="ARBA" id="ARBA00022989"/>
    </source>
</evidence>
<evidence type="ECO:0000256" key="16">
    <source>
        <dbReference type="SAM" id="MobiDB-lite"/>
    </source>
</evidence>
<evidence type="ECO:0000256" key="9">
    <source>
        <dbReference type="ARBA" id="ARBA00023065"/>
    </source>
</evidence>
<keyword evidence="11" id="KW-0325">Glycoprotein</keyword>
<keyword evidence="5 15" id="KW-0812">Transmembrane</keyword>
<feature type="transmembrane region" description="Helical" evidence="17">
    <location>
        <begin position="29"/>
        <end position="50"/>
    </location>
</feature>
<evidence type="ECO:0000256" key="5">
    <source>
        <dbReference type="ARBA" id="ARBA00022692"/>
    </source>
</evidence>
<dbReference type="GO" id="GO:0030322">
    <property type="term" value="P:stabilization of membrane potential"/>
    <property type="evidence" value="ECO:0007669"/>
    <property type="project" value="TreeGrafter"/>
</dbReference>
<dbReference type="PIRSF" id="PIRSF038061">
    <property type="entry name" value="K_channel_subfamily_K_type"/>
    <property type="match status" value="1"/>
</dbReference>
<feature type="domain" description="Potassium channel" evidence="18">
    <location>
        <begin position="106"/>
        <end position="164"/>
    </location>
</feature>
<accession>A0A9W2ZV72</accession>
<dbReference type="AlphaFoldDB" id="A0A9W2ZV72"/>
<comment type="subcellular location">
    <subcellularLocation>
        <location evidence="1">Membrane</location>
        <topology evidence="1">Multi-pass membrane protein</topology>
    </subcellularLocation>
</comment>
<dbReference type="RefSeq" id="XP_055878860.1">
    <property type="nucleotide sequence ID" value="XM_056022885.1"/>
</dbReference>
<dbReference type="SUPFAM" id="SSF81324">
    <property type="entry name" value="Voltage-gated potassium channels"/>
    <property type="match status" value="2"/>
</dbReference>
<dbReference type="InterPro" id="IPR003092">
    <property type="entry name" value="2pore_dom_K_chnl_TASK"/>
</dbReference>
<evidence type="ECO:0000256" key="1">
    <source>
        <dbReference type="ARBA" id="ARBA00004141"/>
    </source>
</evidence>
<keyword evidence="10 13" id="KW-0472">Membrane</keyword>
<dbReference type="PANTHER" id="PTHR11003">
    <property type="entry name" value="POTASSIUM CHANNEL, SUBFAMILY K"/>
    <property type="match status" value="1"/>
</dbReference>
<evidence type="ECO:0000256" key="12">
    <source>
        <dbReference type="ARBA" id="ARBA00023303"/>
    </source>
</evidence>
<dbReference type="Proteomes" id="UP001165740">
    <property type="component" value="Chromosome 3"/>
</dbReference>
<dbReference type="InterPro" id="IPR013099">
    <property type="entry name" value="K_chnl_dom"/>
</dbReference>
<dbReference type="PANTHER" id="PTHR11003:SF249">
    <property type="entry name" value="TWO PORE POTASSIUM CHANNEL PROTEIN SUP-9"/>
    <property type="match status" value="1"/>
</dbReference>
<evidence type="ECO:0000256" key="2">
    <source>
        <dbReference type="ARBA" id="ARBA00006666"/>
    </source>
</evidence>
<evidence type="ECO:0000256" key="17">
    <source>
        <dbReference type="SAM" id="Phobius"/>
    </source>
</evidence>
<evidence type="ECO:0000256" key="3">
    <source>
        <dbReference type="ARBA" id="ARBA00022448"/>
    </source>
</evidence>
<evidence type="ECO:0000256" key="10">
    <source>
        <dbReference type="ARBA" id="ARBA00023136"/>
    </source>
</evidence>
<evidence type="ECO:0000256" key="4">
    <source>
        <dbReference type="ARBA" id="ARBA00022538"/>
    </source>
</evidence>
<feature type="transmembrane region" description="Helical" evidence="17">
    <location>
        <begin position="224"/>
        <end position="241"/>
    </location>
</feature>
<evidence type="ECO:0000256" key="6">
    <source>
        <dbReference type="ARBA" id="ARBA00022826"/>
    </source>
</evidence>
<evidence type="ECO:0000256" key="11">
    <source>
        <dbReference type="ARBA" id="ARBA00023180"/>
    </source>
</evidence>
<evidence type="ECO:0000256" key="14">
    <source>
        <dbReference type="PIRSR" id="PIRSR038061-1"/>
    </source>
</evidence>
<evidence type="ECO:0000313" key="20">
    <source>
        <dbReference type="RefSeq" id="XP_055878860.1"/>
    </source>
</evidence>
<keyword evidence="3 13" id="KW-0813">Transport</keyword>